<keyword evidence="10" id="KW-1185">Reference proteome</keyword>
<dbReference type="PROSITE" id="PS00624">
    <property type="entry name" value="GMC_OXRED_2"/>
    <property type="match status" value="1"/>
</dbReference>
<dbReference type="GO" id="GO:0050660">
    <property type="term" value="F:flavin adenine dinucleotide binding"/>
    <property type="evidence" value="ECO:0007669"/>
    <property type="project" value="InterPro"/>
</dbReference>
<evidence type="ECO:0000256" key="4">
    <source>
        <dbReference type="ARBA" id="ARBA00022827"/>
    </source>
</evidence>
<dbReference type="HOGENOM" id="CLU_002865_7_2_11"/>
<dbReference type="Pfam" id="PF00732">
    <property type="entry name" value="GMC_oxred_N"/>
    <property type="match status" value="1"/>
</dbReference>
<evidence type="ECO:0000313" key="9">
    <source>
        <dbReference type="EMBL" id="BAK34933.1"/>
    </source>
</evidence>
<evidence type="ECO:0000313" key="10">
    <source>
        <dbReference type="Proteomes" id="UP000007947"/>
    </source>
</evidence>
<dbReference type="PANTHER" id="PTHR11552:SF147">
    <property type="entry name" value="CHOLINE DEHYDROGENASE, MITOCHONDRIAL"/>
    <property type="match status" value="1"/>
</dbReference>
<gene>
    <name evidence="9" type="ordered locus">MLP_19190</name>
</gene>
<evidence type="ECO:0000259" key="7">
    <source>
        <dbReference type="PROSITE" id="PS00623"/>
    </source>
</evidence>
<dbReference type="Gene3D" id="3.50.50.60">
    <property type="entry name" value="FAD/NAD(P)-binding domain"/>
    <property type="match status" value="1"/>
</dbReference>
<dbReference type="SUPFAM" id="SSF51905">
    <property type="entry name" value="FAD/NAD(P)-binding domain"/>
    <property type="match status" value="1"/>
</dbReference>
<dbReference type="PANTHER" id="PTHR11552">
    <property type="entry name" value="GLUCOSE-METHANOL-CHOLINE GMC OXIDOREDUCTASE"/>
    <property type="match status" value="1"/>
</dbReference>
<dbReference type="Pfam" id="PF05199">
    <property type="entry name" value="GMC_oxred_C"/>
    <property type="match status" value="1"/>
</dbReference>
<organism evidence="9 10">
    <name type="scientific">Microlunatus phosphovorus (strain ATCC 700054 / DSM 10555 / JCM 9379 / NBRC 101784 / NCIMB 13414 / VKM Ac-1990 / NM-1)</name>
    <dbReference type="NCBI Taxonomy" id="1032480"/>
    <lineage>
        <taxon>Bacteria</taxon>
        <taxon>Bacillati</taxon>
        <taxon>Actinomycetota</taxon>
        <taxon>Actinomycetes</taxon>
        <taxon>Propionibacteriales</taxon>
        <taxon>Propionibacteriaceae</taxon>
        <taxon>Microlunatus</taxon>
    </lineage>
</organism>
<feature type="domain" description="Glucose-methanol-choline oxidoreductase N-terminal" evidence="8">
    <location>
        <begin position="258"/>
        <end position="272"/>
    </location>
</feature>
<evidence type="ECO:0000256" key="1">
    <source>
        <dbReference type="ARBA" id="ARBA00001974"/>
    </source>
</evidence>
<evidence type="ECO:0000256" key="2">
    <source>
        <dbReference type="ARBA" id="ARBA00010790"/>
    </source>
</evidence>
<dbReference type="eggNOG" id="COG2303">
    <property type="taxonomic scope" value="Bacteria"/>
</dbReference>
<dbReference type="Proteomes" id="UP000007947">
    <property type="component" value="Chromosome"/>
</dbReference>
<protein>
    <submittedName>
        <fullName evidence="9">Oxidoreductase</fullName>
    </submittedName>
</protein>
<dbReference type="SUPFAM" id="SSF54373">
    <property type="entry name" value="FAD-linked reductases, C-terminal domain"/>
    <property type="match status" value="1"/>
</dbReference>
<feature type="domain" description="Glucose-methanol-choline oxidoreductase N-terminal" evidence="7">
    <location>
        <begin position="82"/>
        <end position="105"/>
    </location>
</feature>
<feature type="region of interest" description="Disordered" evidence="6">
    <location>
        <begin position="318"/>
        <end position="342"/>
    </location>
</feature>
<evidence type="ECO:0000256" key="6">
    <source>
        <dbReference type="SAM" id="MobiDB-lite"/>
    </source>
</evidence>
<dbReference type="AlphaFoldDB" id="F5XT61"/>
<dbReference type="InterPro" id="IPR007867">
    <property type="entry name" value="GMC_OxRtase_C"/>
</dbReference>
<comment type="similarity">
    <text evidence="2 5">Belongs to the GMC oxidoreductase family.</text>
</comment>
<dbReference type="KEGG" id="mph:MLP_19190"/>
<name>F5XT61_MICPN</name>
<dbReference type="OrthoDB" id="9785276at2"/>
<reference evidence="9 10" key="1">
    <citation type="submission" date="2011-05" db="EMBL/GenBank/DDBJ databases">
        <title>Whole genome sequence of Microlunatus phosphovorus NM-1.</title>
        <authorList>
            <person name="Hosoyama A."/>
            <person name="Sasaki K."/>
            <person name="Harada T."/>
            <person name="Igarashi R."/>
            <person name="Kawakoshi A."/>
            <person name="Sasagawa M."/>
            <person name="Fukada J."/>
            <person name="Nakamura S."/>
            <person name="Katano Y."/>
            <person name="Hanada S."/>
            <person name="Kamagata Y."/>
            <person name="Nakamura N."/>
            <person name="Yamazaki S."/>
            <person name="Fujita N."/>
        </authorList>
    </citation>
    <scope>NUCLEOTIDE SEQUENCE [LARGE SCALE GENOMIC DNA]</scope>
    <source>
        <strain evidence="10">ATCC 700054 / DSM 10555 / JCM 9379 / NBRC 101784 / NCIMB 13414 / VKM Ac-1990 / NM-1</strain>
    </source>
</reference>
<dbReference type="PROSITE" id="PS00623">
    <property type="entry name" value="GMC_OXRED_1"/>
    <property type="match status" value="1"/>
</dbReference>
<dbReference type="InterPro" id="IPR000172">
    <property type="entry name" value="GMC_OxRdtase_N"/>
</dbReference>
<dbReference type="GO" id="GO:0016614">
    <property type="term" value="F:oxidoreductase activity, acting on CH-OH group of donors"/>
    <property type="evidence" value="ECO:0007669"/>
    <property type="project" value="InterPro"/>
</dbReference>
<keyword evidence="3 5" id="KW-0285">Flavoprotein</keyword>
<dbReference type="PIRSF" id="PIRSF000137">
    <property type="entry name" value="Alcohol_oxidase"/>
    <property type="match status" value="1"/>
</dbReference>
<dbReference type="InterPro" id="IPR012132">
    <property type="entry name" value="GMC_OxRdtase"/>
</dbReference>
<sequence>MTTSTYDYIIIGAGSAGCVLANRLTEDPATTVLLLEAGGAGGDPAITVPAAFPTLFGGSMDWAFSALLDHRSDRPPIYVPRGKLLGGSSALNAMIYIRGNAADYDDWQANGAEGWSYRDVLPYFVRTETNHRLGRPFHGTEGPLHVEDPVFRHELTAAWVDSAVRTGLPDSDDFNGADQLGAGFYQTTTRRRRRWSAADAYLQPAIGRRNLTVHTGALAEQVLVASGRARGVRYREAAGAPADTRVALADAEVIVSAGTISSPHLLLRSGIGPAEHLHTHGLPVLVDLPGVGANLQDHPTLPVIWTIKDSEDLRHQASDPAAQAEWAERGTGPASSNIGEAGGFFSTTGAAAPDIQLHAAPLPFHDGVDAAAPAAFTVLLSLLTPRGRGTLRLRGADPAMPPAIELALDSEPADRAVLRAGYQRLVELCSGPELARLLERPYLRDRDDLGPAEYDAWARRWIQTLYHPVGTCAMGAGAAGVVDPALRVHGVDRLRVVDASVLPTITRGNTHAPVVMIAEKAADLIRGREPLDPVAPVAAQTDGRAIRSVVAADRVADQPV</sequence>
<comment type="cofactor">
    <cofactor evidence="1">
        <name>FAD</name>
        <dbReference type="ChEBI" id="CHEBI:57692"/>
    </cofactor>
</comment>
<dbReference type="EMBL" id="AP012204">
    <property type="protein sequence ID" value="BAK34933.1"/>
    <property type="molecule type" value="Genomic_DNA"/>
</dbReference>
<keyword evidence="4 5" id="KW-0274">FAD</keyword>
<accession>F5XT61</accession>
<dbReference type="InterPro" id="IPR036188">
    <property type="entry name" value="FAD/NAD-bd_sf"/>
</dbReference>
<proteinExistence type="inferred from homology"/>
<evidence type="ECO:0000259" key="8">
    <source>
        <dbReference type="PROSITE" id="PS00624"/>
    </source>
</evidence>
<dbReference type="RefSeq" id="WP_013862807.1">
    <property type="nucleotide sequence ID" value="NC_015635.1"/>
</dbReference>
<evidence type="ECO:0000256" key="3">
    <source>
        <dbReference type="ARBA" id="ARBA00022630"/>
    </source>
</evidence>
<evidence type="ECO:0000256" key="5">
    <source>
        <dbReference type="RuleBase" id="RU003968"/>
    </source>
</evidence>
<dbReference type="STRING" id="1032480.MLP_19190"/>
<dbReference type="Gene3D" id="3.30.560.10">
    <property type="entry name" value="Glucose Oxidase, domain 3"/>
    <property type="match status" value="1"/>
</dbReference>